<reference evidence="2" key="1">
    <citation type="journal article" date="2008" name="Nat. Genet.">
        <title>The Pristionchus pacificus genome provides a unique perspective on nematode lifestyle and parasitism.</title>
        <authorList>
            <person name="Dieterich C."/>
            <person name="Clifton S.W."/>
            <person name="Schuster L.N."/>
            <person name="Chinwalla A."/>
            <person name="Delehaunty K."/>
            <person name="Dinkelacker I."/>
            <person name="Fulton L."/>
            <person name="Fulton R."/>
            <person name="Godfrey J."/>
            <person name="Minx P."/>
            <person name="Mitreva M."/>
            <person name="Roeseler W."/>
            <person name="Tian H."/>
            <person name="Witte H."/>
            <person name="Yang S.P."/>
            <person name="Wilson R.K."/>
            <person name="Sommer R.J."/>
        </authorList>
    </citation>
    <scope>NUCLEOTIDE SEQUENCE [LARGE SCALE GENOMIC DNA]</scope>
    <source>
        <strain evidence="2">PS312</strain>
    </source>
</reference>
<sequence length="114" mass="12580">MNAGMTPFKMFSKVLLLACIAAIVAGQIAPLTPEQIQAYANTVKILEDAAQNMRDHYNDHYEVPLPESTYNATRTFAQNLKNVVWVHGARPFPGMAESMADKVILKLAEEMANA</sequence>
<proteinExistence type="predicted"/>
<accession>A0A8R1YYB2</accession>
<evidence type="ECO:0000313" key="2">
    <source>
        <dbReference type="Proteomes" id="UP000005239"/>
    </source>
</evidence>
<gene>
    <name evidence="1" type="primary">WBGene00281791</name>
</gene>
<evidence type="ECO:0000313" key="1">
    <source>
        <dbReference type="EnsemblMetazoa" id="PPA43422.1"/>
    </source>
</evidence>
<reference evidence="1" key="2">
    <citation type="submission" date="2022-06" db="UniProtKB">
        <authorList>
            <consortium name="EnsemblMetazoa"/>
        </authorList>
    </citation>
    <scope>IDENTIFICATION</scope>
    <source>
        <strain evidence="1">PS312</strain>
    </source>
</reference>
<keyword evidence="2" id="KW-1185">Reference proteome</keyword>
<protein>
    <submittedName>
        <fullName evidence="1">Uncharacterized protein</fullName>
    </submittedName>
</protein>
<organism evidence="1 2">
    <name type="scientific">Pristionchus pacificus</name>
    <name type="common">Parasitic nematode worm</name>
    <dbReference type="NCBI Taxonomy" id="54126"/>
    <lineage>
        <taxon>Eukaryota</taxon>
        <taxon>Metazoa</taxon>
        <taxon>Ecdysozoa</taxon>
        <taxon>Nematoda</taxon>
        <taxon>Chromadorea</taxon>
        <taxon>Rhabditida</taxon>
        <taxon>Rhabditina</taxon>
        <taxon>Diplogasteromorpha</taxon>
        <taxon>Diplogasteroidea</taxon>
        <taxon>Neodiplogasteridae</taxon>
        <taxon>Pristionchus</taxon>
    </lineage>
</organism>
<accession>A0A2A6BUK6</accession>
<name>A0A2A6BUK6_PRIPA</name>
<dbReference type="EnsemblMetazoa" id="PPA43422.1">
    <property type="protein sequence ID" value="PPA43422.1"/>
    <property type="gene ID" value="WBGene00281791"/>
</dbReference>
<dbReference type="Proteomes" id="UP000005239">
    <property type="component" value="Unassembled WGS sequence"/>
</dbReference>
<dbReference type="AlphaFoldDB" id="A0A2A6BUK6"/>